<feature type="transmembrane region" description="Helical" evidence="2">
    <location>
        <begin position="60"/>
        <end position="85"/>
    </location>
</feature>
<evidence type="ECO:0000256" key="2">
    <source>
        <dbReference type="SAM" id="Phobius"/>
    </source>
</evidence>
<accession>A0AAW1VIS3</accession>
<feature type="transmembrane region" description="Helical" evidence="2">
    <location>
        <begin position="354"/>
        <end position="387"/>
    </location>
</feature>
<keyword evidence="5" id="KW-1185">Reference proteome</keyword>
<dbReference type="GO" id="GO:0016020">
    <property type="term" value="C:membrane"/>
    <property type="evidence" value="ECO:0007669"/>
    <property type="project" value="TreeGrafter"/>
</dbReference>
<dbReference type="Pfam" id="PF12349">
    <property type="entry name" value="Sterol-sensing"/>
    <property type="match status" value="1"/>
</dbReference>
<dbReference type="Proteomes" id="UP001431783">
    <property type="component" value="Unassembled WGS sequence"/>
</dbReference>
<keyword evidence="2" id="KW-0812">Transmembrane</keyword>
<dbReference type="InterPro" id="IPR000731">
    <property type="entry name" value="SSD"/>
</dbReference>
<dbReference type="InterPro" id="IPR051697">
    <property type="entry name" value="Patched_domain-protein"/>
</dbReference>
<comment type="similarity">
    <text evidence="1">Belongs to the patched family.</text>
</comment>
<reference evidence="4 5" key="1">
    <citation type="submission" date="2023-03" db="EMBL/GenBank/DDBJ databases">
        <title>Genome insight into feeding habits of ladybird beetles.</title>
        <authorList>
            <person name="Li H.-S."/>
            <person name="Huang Y.-H."/>
            <person name="Pang H."/>
        </authorList>
    </citation>
    <scope>NUCLEOTIDE SEQUENCE [LARGE SCALE GENOMIC DNA]</scope>
    <source>
        <strain evidence="4">SYSU_2023b</strain>
        <tissue evidence="4">Whole body</tissue>
    </source>
</reference>
<evidence type="ECO:0000256" key="1">
    <source>
        <dbReference type="ARBA" id="ARBA00005585"/>
    </source>
</evidence>
<organism evidence="4 5">
    <name type="scientific">Henosepilachna vigintioctopunctata</name>
    <dbReference type="NCBI Taxonomy" id="420089"/>
    <lineage>
        <taxon>Eukaryota</taxon>
        <taxon>Metazoa</taxon>
        <taxon>Ecdysozoa</taxon>
        <taxon>Arthropoda</taxon>
        <taxon>Hexapoda</taxon>
        <taxon>Insecta</taxon>
        <taxon>Pterygota</taxon>
        <taxon>Neoptera</taxon>
        <taxon>Endopterygota</taxon>
        <taxon>Coleoptera</taxon>
        <taxon>Polyphaga</taxon>
        <taxon>Cucujiformia</taxon>
        <taxon>Coccinelloidea</taxon>
        <taxon>Coccinellidae</taxon>
        <taxon>Epilachninae</taxon>
        <taxon>Epilachnini</taxon>
        <taxon>Henosepilachna</taxon>
    </lineage>
</organism>
<dbReference type="SUPFAM" id="SSF82866">
    <property type="entry name" value="Multidrug efflux transporter AcrB transmembrane domain"/>
    <property type="match status" value="2"/>
</dbReference>
<keyword evidence="2" id="KW-1133">Transmembrane helix</keyword>
<feature type="domain" description="SSD" evidence="3">
    <location>
        <begin position="1"/>
        <end position="85"/>
    </location>
</feature>
<feature type="transmembrane region" description="Helical" evidence="2">
    <location>
        <begin position="23"/>
        <end position="48"/>
    </location>
</feature>
<feature type="transmembrane region" description="Helical" evidence="2">
    <location>
        <begin position="474"/>
        <end position="498"/>
    </location>
</feature>
<dbReference type="InterPro" id="IPR053958">
    <property type="entry name" value="HMGCR/SNAP/NPC1-like_SSD"/>
</dbReference>
<gene>
    <name evidence="4" type="ORF">WA026_019895</name>
</gene>
<protein>
    <recommendedName>
        <fullName evidence="3">SSD domain-containing protein</fullName>
    </recommendedName>
</protein>
<dbReference type="PROSITE" id="PS50156">
    <property type="entry name" value="SSD"/>
    <property type="match status" value="1"/>
</dbReference>
<dbReference type="EMBL" id="JARQZJ010000134">
    <property type="protein sequence ID" value="KAK9892442.1"/>
    <property type="molecule type" value="Genomic_DNA"/>
</dbReference>
<sequence>MFVIMACYDDLSPDQKKLPIPEILGLMLQHAGVSITITSVTDIIAFLIGSSTIIPSLQSYCFYAAISVFMTFVFAVTFFCACFALDQKRIQYKVNGMLPCILYTDYEVNKCSQKQMSNRTFHFIFDKVILKTPVKIIIILITIGLAAISISNSLKLEQRFDPHWFVPKTDQLHTFFEKRSELYPNFGFEGGIYMGAINYTHEIPKIRDIVMNLKNNSDIIIEVVDWVNPFRNFVKKIFFTDIYQEELDDIHFNLYLSKFLIDPKYAKFQSNFQFEHPLECGIPASKIEMAYIPFNFPIFHGPSEYIPAMHSVRKIAENANFTTGDKFCTAWSYTFATWVTDEVIDIEVLRNLELALLSVMMCTVILVADLQTCFWIFICVLLSMINVCGFMQLWGLTIDLVSCIGLELAIGLCVDYATHIGHTFLTVSGTRRERALKTITSIGSAVLYGGLSTLIGVLMLSFSEAYTFQAFFKIFFLVISFGLYHGVIVMPVILSMIGPNPYINIHKKKIHQIELEETKCMETREKESIET</sequence>
<proteinExistence type="inferred from homology"/>
<comment type="caution">
    <text evidence="4">The sequence shown here is derived from an EMBL/GenBank/DDBJ whole genome shotgun (WGS) entry which is preliminary data.</text>
</comment>
<dbReference type="Gene3D" id="1.20.1640.10">
    <property type="entry name" value="Multidrug efflux transporter AcrB transmembrane domain"/>
    <property type="match status" value="1"/>
</dbReference>
<keyword evidence="2" id="KW-0472">Membrane</keyword>
<feature type="transmembrane region" description="Helical" evidence="2">
    <location>
        <begin position="438"/>
        <end position="462"/>
    </location>
</feature>
<dbReference type="PANTHER" id="PTHR10796">
    <property type="entry name" value="PATCHED-RELATED"/>
    <property type="match status" value="1"/>
</dbReference>
<feature type="transmembrane region" description="Helical" evidence="2">
    <location>
        <begin position="393"/>
        <end position="417"/>
    </location>
</feature>
<evidence type="ECO:0000259" key="3">
    <source>
        <dbReference type="PROSITE" id="PS50156"/>
    </source>
</evidence>
<name>A0AAW1VIS3_9CUCU</name>
<dbReference type="PANTHER" id="PTHR10796:SF130">
    <property type="entry name" value="PATCHED DOMAIN-CONTAINING PROTEIN 3-LIKE PROTEIN"/>
    <property type="match status" value="1"/>
</dbReference>
<evidence type="ECO:0000313" key="4">
    <source>
        <dbReference type="EMBL" id="KAK9892442.1"/>
    </source>
</evidence>
<dbReference type="AlphaFoldDB" id="A0AAW1VIS3"/>
<feature type="transmembrane region" description="Helical" evidence="2">
    <location>
        <begin position="136"/>
        <end position="154"/>
    </location>
</feature>
<evidence type="ECO:0000313" key="5">
    <source>
        <dbReference type="Proteomes" id="UP001431783"/>
    </source>
</evidence>